<sequence length="83" mass="9501">MSAQLEKSLTVPRDLSFLRQADHMKRLQSLPTARIAPMPHNHQGVVAGQARNKLPPNYEAKIRQAEWLLDSREGQIAKRPRYS</sequence>
<accession>A0A9P0I4J2</accession>
<name>A0A9P0I4J2_SPOLI</name>
<reference evidence="1" key="1">
    <citation type="submission" date="2022-02" db="EMBL/GenBank/DDBJ databases">
        <authorList>
            <person name="King R."/>
        </authorList>
    </citation>
    <scope>NUCLEOTIDE SEQUENCE</scope>
</reference>
<gene>
    <name evidence="1" type="ORF">SPLIT_LOCUS4661</name>
</gene>
<evidence type="ECO:0000313" key="1">
    <source>
        <dbReference type="EMBL" id="CAH1639304.1"/>
    </source>
</evidence>
<evidence type="ECO:0000313" key="2">
    <source>
        <dbReference type="Proteomes" id="UP001153321"/>
    </source>
</evidence>
<keyword evidence="2" id="KW-1185">Reference proteome</keyword>
<proteinExistence type="predicted"/>
<protein>
    <submittedName>
        <fullName evidence="1">Uncharacterized protein</fullName>
    </submittedName>
</protein>
<dbReference type="AlphaFoldDB" id="A0A9P0I4J2"/>
<dbReference type="EMBL" id="LR824550">
    <property type="protein sequence ID" value="CAH1639304.1"/>
    <property type="molecule type" value="Genomic_DNA"/>
</dbReference>
<organism evidence="1 2">
    <name type="scientific">Spodoptera littoralis</name>
    <name type="common">Egyptian cotton leafworm</name>
    <dbReference type="NCBI Taxonomy" id="7109"/>
    <lineage>
        <taxon>Eukaryota</taxon>
        <taxon>Metazoa</taxon>
        <taxon>Ecdysozoa</taxon>
        <taxon>Arthropoda</taxon>
        <taxon>Hexapoda</taxon>
        <taxon>Insecta</taxon>
        <taxon>Pterygota</taxon>
        <taxon>Neoptera</taxon>
        <taxon>Endopterygota</taxon>
        <taxon>Lepidoptera</taxon>
        <taxon>Glossata</taxon>
        <taxon>Ditrysia</taxon>
        <taxon>Noctuoidea</taxon>
        <taxon>Noctuidae</taxon>
        <taxon>Amphipyrinae</taxon>
        <taxon>Spodoptera</taxon>
    </lineage>
</organism>
<dbReference type="Proteomes" id="UP001153321">
    <property type="component" value="Chromosome 19"/>
</dbReference>